<evidence type="ECO:0000313" key="1">
    <source>
        <dbReference type="EMBL" id="TGY78507.1"/>
    </source>
</evidence>
<comment type="caution">
    <text evidence="1">The sequence shown here is derived from an EMBL/GenBank/DDBJ whole genome shotgun (WGS) entry which is preliminary data.</text>
</comment>
<keyword evidence="2" id="KW-1185">Reference proteome</keyword>
<accession>A0AC61RJ72</accession>
<sequence>MCAGAVVVTMQSCDKNDNTSDDNHRTPEYSLPARNPWLAQEHYSLTHFNSAQTDVFPFAVKDGTTTVDLKKAPGYASGPINLVTLASPDPNYMWGMSTDRVTYINIAGGGFEKVAECPLPGMTPRTVEEIDRLTAPYTSYNECEKVAKSILGPVPQTIMMSGNYVMCDKDNYAYANAVTTLLRFKLKNAANPKEGIEIDASLDMTPWINGSFTLMAVSMTYDGYLVVAGRRTICIVDRTLTNVIDTYDFPADQDLSNSICVDDKNGIYVATNNIKDSGKGLMQKIVWTGTKLSGDEADGAWQASYDGGPMAPAIKMGYGTGSTPTLMGFGDDEDKLVVITDGAKQMKIVAFWRDEIPADSKPADPSNPRIADSRTVTCGLNGAEWVQSEQSVVCAGYGAFVVNNVRRMEETINDKIPGVLSVGPILEPAYGVERLQWDTANNRWETLWTRADINSPSMIPCMSTASGMVFVNSYNKGTGWEITGLDWESGATRHRVIFGDTNLGNGAHAIIQYLPDGDLLFNSVYGPRRIRL</sequence>
<name>A0AC61RJ72_9BACT</name>
<dbReference type="EMBL" id="SRYB01000013">
    <property type="protein sequence ID" value="TGY78507.1"/>
    <property type="molecule type" value="Genomic_DNA"/>
</dbReference>
<gene>
    <name evidence="1" type="ORF">E5331_10130</name>
</gene>
<reference evidence="1" key="1">
    <citation type="submission" date="2019-04" db="EMBL/GenBank/DDBJ databases">
        <title>Microbes associate with the intestines of laboratory mice.</title>
        <authorList>
            <person name="Navarre W."/>
            <person name="Wong E."/>
            <person name="Huang K."/>
            <person name="Tropini C."/>
            <person name="Ng K."/>
            <person name="Yu B."/>
        </authorList>
    </citation>
    <scope>NUCLEOTIDE SEQUENCE</scope>
    <source>
        <strain evidence="1">NM04_E33</strain>
    </source>
</reference>
<dbReference type="Proteomes" id="UP000306319">
    <property type="component" value="Unassembled WGS sequence"/>
</dbReference>
<organism evidence="1 2">
    <name type="scientific">Lepagella muris</name>
    <dbReference type="NCBI Taxonomy" id="3032870"/>
    <lineage>
        <taxon>Bacteria</taxon>
        <taxon>Pseudomonadati</taxon>
        <taxon>Bacteroidota</taxon>
        <taxon>Bacteroidia</taxon>
        <taxon>Bacteroidales</taxon>
        <taxon>Muribaculaceae</taxon>
        <taxon>Lepagella</taxon>
    </lineage>
</organism>
<proteinExistence type="predicted"/>
<protein>
    <submittedName>
        <fullName evidence="1">Uncharacterized protein</fullName>
    </submittedName>
</protein>
<evidence type="ECO:0000313" key="2">
    <source>
        <dbReference type="Proteomes" id="UP000306319"/>
    </source>
</evidence>